<evidence type="ECO:0000313" key="1">
    <source>
        <dbReference type="EMBL" id="GGN25210.1"/>
    </source>
</evidence>
<evidence type="ECO:0008006" key="3">
    <source>
        <dbReference type="Google" id="ProtNLM"/>
    </source>
</evidence>
<dbReference type="InterPro" id="IPR006311">
    <property type="entry name" value="TAT_signal"/>
</dbReference>
<dbReference type="PROSITE" id="PS51318">
    <property type="entry name" value="TAT"/>
    <property type="match status" value="1"/>
</dbReference>
<dbReference type="AlphaFoldDB" id="A0A830GEQ3"/>
<comment type="caution">
    <text evidence="1">The sequence shown here is derived from an EMBL/GenBank/DDBJ whole genome shotgun (WGS) entry which is preliminary data.</text>
</comment>
<organism evidence="1 2">
    <name type="scientific">Halarchaeum nitratireducens</name>
    <dbReference type="NCBI Taxonomy" id="489913"/>
    <lineage>
        <taxon>Archaea</taxon>
        <taxon>Methanobacteriati</taxon>
        <taxon>Methanobacteriota</taxon>
        <taxon>Stenosarchaea group</taxon>
        <taxon>Halobacteria</taxon>
        <taxon>Halobacteriales</taxon>
        <taxon>Halobacteriaceae</taxon>
    </lineage>
</organism>
<dbReference type="OrthoDB" id="190728at2157"/>
<dbReference type="Proteomes" id="UP000608850">
    <property type="component" value="Unassembled WGS sequence"/>
</dbReference>
<proteinExistence type="predicted"/>
<reference evidence="1 2" key="1">
    <citation type="journal article" date="2019" name="Int. J. Syst. Evol. Microbiol.">
        <title>The Global Catalogue of Microorganisms (GCM) 10K type strain sequencing project: providing services to taxonomists for standard genome sequencing and annotation.</title>
        <authorList>
            <consortium name="The Broad Institute Genomics Platform"/>
            <consortium name="The Broad Institute Genome Sequencing Center for Infectious Disease"/>
            <person name="Wu L."/>
            <person name="Ma J."/>
        </authorList>
    </citation>
    <scope>NUCLEOTIDE SEQUENCE [LARGE SCALE GENOMIC DNA]</scope>
    <source>
        <strain evidence="1 2">JCM 16331</strain>
    </source>
</reference>
<protein>
    <recommendedName>
        <fullName evidence="3">Secreted glycoprotein</fullName>
    </recommendedName>
</protein>
<gene>
    <name evidence="1" type="ORF">GCM10009021_28920</name>
</gene>
<name>A0A830GEQ3_9EURY</name>
<dbReference type="EMBL" id="BMOQ01000009">
    <property type="protein sequence ID" value="GGN25210.1"/>
    <property type="molecule type" value="Genomic_DNA"/>
</dbReference>
<sequence>MTDTSPSIDRRSALQAFGSLTLAALAGCTSTQTSEPSSSSTTTPVGPFASLNVQGTTLVVELEGGIDIEHVNLVKPNGSLFGTRDVAQGTSRVSFDLGTTYTPGDYELVAVNDDQTIGTTTRSLRPDLQIIEMGIGRNHPKRMWSGLERSPQTQVFVTIENQGSGPTAVTQLLFFGTVPYPSGENGTQYAETDISGIYDPESDSEVEQVVVPPGGSKTIYSSRMPFAFIRGGNVVCQEQPQSGTFELALETSTSNSSVSRRYDIRYSASEEFNNCSIEVGEDS</sequence>
<dbReference type="RefSeq" id="WP_188879895.1">
    <property type="nucleotide sequence ID" value="NZ_BMOQ01000009.1"/>
</dbReference>
<evidence type="ECO:0000313" key="2">
    <source>
        <dbReference type="Proteomes" id="UP000608850"/>
    </source>
</evidence>
<accession>A0A830GEQ3</accession>
<keyword evidence="2" id="KW-1185">Reference proteome</keyword>